<dbReference type="PROSITE" id="PS00434">
    <property type="entry name" value="HSF_DOMAIN"/>
    <property type="match status" value="1"/>
</dbReference>
<evidence type="ECO:0000313" key="15">
    <source>
        <dbReference type="Proteomes" id="UP001237642"/>
    </source>
</evidence>
<evidence type="ECO:0000256" key="2">
    <source>
        <dbReference type="ARBA" id="ARBA00006403"/>
    </source>
</evidence>
<dbReference type="PRINTS" id="PR00056">
    <property type="entry name" value="HSFDOMAIN"/>
</dbReference>
<dbReference type="InterPro" id="IPR000232">
    <property type="entry name" value="HSF_DNA-bd"/>
</dbReference>
<feature type="domain" description="HSF-type DNA-binding" evidence="13">
    <location>
        <begin position="82"/>
        <end position="106"/>
    </location>
</feature>
<keyword evidence="6" id="KW-0238">DNA-binding</keyword>
<evidence type="ECO:0000256" key="11">
    <source>
        <dbReference type="RuleBase" id="RU004020"/>
    </source>
</evidence>
<evidence type="ECO:0000256" key="1">
    <source>
        <dbReference type="ARBA" id="ARBA00004123"/>
    </source>
</evidence>
<dbReference type="EMBL" id="JAUIZM010000011">
    <property type="protein sequence ID" value="KAK1357072.1"/>
    <property type="molecule type" value="Genomic_DNA"/>
</dbReference>
<proteinExistence type="inferred from homology"/>
<dbReference type="PANTHER" id="PTHR10015">
    <property type="entry name" value="HEAT SHOCK TRANSCRIPTION FACTOR"/>
    <property type="match status" value="1"/>
</dbReference>
<dbReference type="FunFam" id="1.10.10.10:FF:000057">
    <property type="entry name" value="Heat shock transcription factor 1"/>
    <property type="match status" value="1"/>
</dbReference>
<evidence type="ECO:0000256" key="10">
    <source>
        <dbReference type="ARBA" id="ARBA00081483"/>
    </source>
</evidence>
<comment type="similarity">
    <text evidence="2 11">Belongs to the HSF family.</text>
</comment>
<dbReference type="Proteomes" id="UP001237642">
    <property type="component" value="Unassembled WGS sequence"/>
</dbReference>
<evidence type="ECO:0000256" key="8">
    <source>
        <dbReference type="ARBA" id="ARBA00023242"/>
    </source>
</evidence>
<reference evidence="14" key="2">
    <citation type="submission" date="2023-05" db="EMBL/GenBank/DDBJ databases">
        <authorList>
            <person name="Schelkunov M.I."/>
        </authorList>
    </citation>
    <scope>NUCLEOTIDE SEQUENCE</scope>
    <source>
        <strain evidence="14">Hsosn_3</strain>
        <tissue evidence="14">Leaf</tissue>
    </source>
</reference>
<dbReference type="Pfam" id="PF00447">
    <property type="entry name" value="HSF_DNA-bind"/>
    <property type="match status" value="1"/>
</dbReference>
<feature type="region of interest" description="Disordered" evidence="12">
    <location>
        <begin position="1"/>
        <end position="35"/>
    </location>
</feature>
<dbReference type="InterPro" id="IPR036390">
    <property type="entry name" value="WH_DNA-bd_sf"/>
</dbReference>
<evidence type="ECO:0000256" key="7">
    <source>
        <dbReference type="ARBA" id="ARBA00023163"/>
    </source>
</evidence>
<keyword evidence="7" id="KW-0804">Transcription</keyword>
<evidence type="ECO:0000259" key="13">
    <source>
        <dbReference type="PROSITE" id="PS00434"/>
    </source>
</evidence>
<evidence type="ECO:0000256" key="6">
    <source>
        <dbReference type="ARBA" id="ARBA00023125"/>
    </source>
</evidence>
<gene>
    <name evidence="14" type="ORF">POM88_050328</name>
</gene>
<comment type="subcellular location">
    <subcellularLocation>
        <location evidence="1">Nucleus</location>
    </subcellularLocation>
</comment>
<dbReference type="SMART" id="SM00415">
    <property type="entry name" value="HSF"/>
    <property type="match status" value="1"/>
</dbReference>
<dbReference type="GO" id="GO:0000978">
    <property type="term" value="F:RNA polymerase II cis-regulatory region sequence-specific DNA binding"/>
    <property type="evidence" value="ECO:0007669"/>
    <property type="project" value="TreeGrafter"/>
</dbReference>
<keyword evidence="15" id="KW-1185">Reference proteome</keyword>
<dbReference type="Gene3D" id="1.10.10.10">
    <property type="entry name" value="Winged helix-like DNA-binding domain superfamily/Winged helix DNA-binding domain"/>
    <property type="match status" value="1"/>
</dbReference>
<dbReference type="SUPFAM" id="SSF46785">
    <property type="entry name" value="Winged helix' DNA-binding domain"/>
    <property type="match status" value="1"/>
</dbReference>
<evidence type="ECO:0000313" key="14">
    <source>
        <dbReference type="EMBL" id="KAK1357072.1"/>
    </source>
</evidence>
<keyword evidence="5 14" id="KW-0346">Stress response</keyword>
<keyword evidence="8" id="KW-0539">Nucleus</keyword>
<dbReference type="GO" id="GO:0034605">
    <property type="term" value="P:cellular response to heat"/>
    <property type="evidence" value="ECO:0007669"/>
    <property type="project" value="TreeGrafter"/>
</dbReference>
<comment type="caution">
    <text evidence="14">The sequence shown here is derived from an EMBL/GenBank/DDBJ whole genome shotgun (WGS) entry which is preliminary data.</text>
</comment>
<keyword evidence="4" id="KW-0805">Transcription regulation</keyword>
<dbReference type="PANTHER" id="PTHR10015:SF322">
    <property type="entry name" value="HEAT STRESS TRANSCRIPTION FACTOR A-7A"/>
    <property type="match status" value="1"/>
</dbReference>
<evidence type="ECO:0000256" key="3">
    <source>
        <dbReference type="ARBA" id="ARBA00022553"/>
    </source>
</evidence>
<protein>
    <recommendedName>
        <fullName evidence="10">Heat stress transcription factor</fullName>
    </recommendedName>
</protein>
<evidence type="ECO:0000256" key="9">
    <source>
        <dbReference type="ARBA" id="ARBA00055747"/>
    </source>
</evidence>
<dbReference type="GO" id="GO:0006357">
    <property type="term" value="P:regulation of transcription by RNA polymerase II"/>
    <property type="evidence" value="ECO:0007669"/>
    <property type="project" value="TreeGrafter"/>
</dbReference>
<accession>A0AAD8GZU5</accession>
<dbReference type="AlphaFoldDB" id="A0AAD8GZU5"/>
<reference evidence="14" key="1">
    <citation type="submission" date="2023-02" db="EMBL/GenBank/DDBJ databases">
        <title>Genome of toxic invasive species Heracleum sosnowskyi carries increased number of genes despite the absence of recent whole-genome duplications.</title>
        <authorList>
            <person name="Schelkunov M."/>
            <person name="Shtratnikova V."/>
            <person name="Makarenko M."/>
            <person name="Klepikova A."/>
            <person name="Omelchenko D."/>
            <person name="Novikova G."/>
            <person name="Obukhova E."/>
            <person name="Bogdanov V."/>
            <person name="Penin A."/>
            <person name="Logacheva M."/>
        </authorList>
    </citation>
    <scope>NUCLEOTIDE SEQUENCE</scope>
    <source>
        <strain evidence="14">Hsosn_3</strain>
        <tissue evidence="14">Leaf</tissue>
    </source>
</reference>
<sequence>MNNSYPVNKDCEGSSSSSSGDQPEMKRLPVPMQGLNETGPPPFLNKTFDMVDDPATAHIVSWSRGGFSFSVLDPHVFSTNLLPRYFKHSNFSSFVRQLNTYGFRKIDPDLWEFANEAFIRGQKHLLRNIRRRKAPSHLSPPQQHSLEPCVELGQFGKDGEVEFLKHDKQVLLMEAAKLRHQLQNTRAYLSSVEQRLQGTEKKQQHMMSFLARAIQNPAFINHLVQQKEKRKELEGAITKKRRRAIDQGPKGFEIGESSQSAQGVLRPIKTEPAEFGDYYGLPVSELDILALEIQGYGRPRSEKEEEHEVFEKVESEGGEIDEEFWEELLNDAYDGELGVSGNEEDDEEDISVLAHWMGFLGSSPK</sequence>
<keyword evidence="3" id="KW-0597">Phosphoprotein</keyword>
<dbReference type="GO" id="GO:0005634">
    <property type="term" value="C:nucleus"/>
    <property type="evidence" value="ECO:0007669"/>
    <property type="project" value="UniProtKB-SubCell"/>
</dbReference>
<name>A0AAD8GZU5_9APIA</name>
<evidence type="ECO:0000256" key="5">
    <source>
        <dbReference type="ARBA" id="ARBA00023016"/>
    </source>
</evidence>
<evidence type="ECO:0000256" key="12">
    <source>
        <dbReference type="SAM" id="MobiDB-lite"/>
    </source>
</evidence>
<comment type="function">
    <text evidence="9">DNA-binding protein that specifically binds heat shock promoter elements (HSE) and activates transcription.</text>
</comment>
<evidence type="ECO:0000256" key="4">
    <source>
        <dbReference type="ARBA" id="ARBA00023015"/>
    </source>
</evidence>
<organism evidence="14 15">
    <name type="scientific">Heracleum sosnowskyi</name>
    <dbReference type="NCBI Taxonomy" id="360622"/>
    <lineage>
        <taxon>Eukaryota</taxon>
        <taxon>Viridiplantae</taxon>
        <taxon>Streptophyta</taxon>
        <taxon>Embryophyta</taxon>
        <taxon>Tracheophyta</taxon>
        <taxon>Spermatophyta</taxon>
        <taxon>Magnoliopsida</taxon>
        <taxon>eudicotyledons</taxon>
        <taxon>Gunneridae</taxon>
        <taxon>Pentapetalae</taxon>
        <taxon>asterids</taxon>
        <taxon>campanulids</taxon>
        <taxon>Apiales</taxon>
        <taxon>Apiaceae</taxon>
        <taxon>Apioideae</taxon>
        <taxon>apioid superclade</taxon>
        <taxon>Tordylieae</taxon>
        <taxon>Tordyliinae</taxon>
        <taxon>Heracleum</taxon>
    </lineage>
</organism>
<dbReference type="InterPro" id="IPR036388">
    <property type="entry name" value="WH-like_DNA-bd_sf"/>
</dbReference>
<dbReference type="GO" id="GO:0003700">
    <property type="term" value="F:DNA-binding transcription factor activity"/>
    <property type="evidence" value="ECO:0007669"/>
    <property type="project" value="InterPro"/>
</dbReference>